<evidence type="ECO:0000256" key="13">
    <source>
        <dbReference type="ARBA" id="ARBA00069035"/>
    </source>
</evidence>
<feature type="transmembrane region" description="Helical" evidence="14">
    <location>
        <begin position="405"/>
        <end position="435"/>
    </location>
</feature>
<dbReference type="Gene3D" id="2.115.10.20">
    <property type="entry name" value="Glycosyl hydrolase domain, family 43"/>
    <property type="match status" value="1"/>
</dbReference>
<evidence type="ECO:0000259" key="16">
    <source>
        <dbReference type="Pfam" id="PF24793"/>
    </source>
</evidence>
<comment type="similarity">
    <text evidence="5">Belongs to the glycosyltransferase 64 family.</text>
</comment>
<evidence type="ECO:0000256" key="1">
    <source>
        <dbReference type="ARBA" id="ARBA00001936"/>
    </source>
</evidence>
<evidence type="ECO:0000256" key="7">
    <source>
        <dbReference type="ARBA" id="ARBA00022692"/>
    </source>
</evidence>
<dbReference type="PANTHER" id="PTHR48261">
    <property type="entry name" value="ACETYLGLUCOSAMINYLTRANSFERASE"/>
    <property type="match status" value="1"/>
</dbReference>
<evidence type="ECO:0000256" key="11">
    <source>
        <dbReference type="ARBA" id="ARBA00023157"/>
    </source>
</evidence>
<evidence type="ECO:0000256" key="5">
    <source>
        <dbReference type="ARBA" id="ARBA00008700"/>
    </source>
</evidence>
<dbReference type="InterPro" id="IPR056442">
    <property type="entry name" value="GINT1_N"/>
</dbReference>
<name>A0AAD3P7Z9_NEPGR</name>
<dbReference type="SUPFAM" id="SSF53448">
    <property type="entry name" value="Nucleotide-diphospho-sugar transferases"/>
    <property type="match status" value="1"/>
</dbReference>
<keyword evidence="6" id="KW-0808">Transferase</keyword>
<sequence>MGTGSVMGIISSSNGGGGSGGGSSGGSCCDMSLKCWCRWRLSHHCFLYPAFIFFLAAFLLLGSVATLYAWLFFTPFARPPYVRTGLASMGCQEDNEGSWSIGVFYGDSPFTLKPIEDWNLWKNESAAWPVANPVITCASASDAGFPSNFVADPFLYTQDDTLYVFYETKNSVTMQGDIAVGKSIDKGATWQQLGIALDEDWHLSYPYVFNYLGQIYMMPESSKKGELRLYRARSFPLQWELERVLMKKPLVDAFIVEYGNKFWLFGSDHSGFGAKKNGQLEIWHSSSPFGPWKPHKKNPIYNTDRTLGARNGGRPFVYDGILYRVGQDCGETYGRRVRTFMVKVLTEDAYEEVEVPLGFRESRKGRNSWNGLRHHHLDVQRLSSGGWIGLMDGDRVPSGDSDHRFVLGCASVLAVAALIMLLGLLLGAVKCIIPLNWCSHNLRKRSDALLAWEKSNALSSKVRRLCSRLNRAPTFLRVWIKPNTFAGKLVLFLIFLVGVALMCNGVRYIYGGNGAEEPYPLKGHYSQFTLLTMTYDARLWNLKMYVKHYSRCTSVREIVIVWNKGTPPEPGDFDSVVPVRIRVEKSNSLNNRFRIDPLIVTRAVLELDDDIMMTCNDIERGFKVWRKHPDRIVGFYPRLITGTPLMYQAEKYARRHKGYNMILTGAAFMDNQLAFRRYWSEQARPGRMVVDKYFNCEDVLLNFLYANASSSRAVEYVRPAWAIDTSKFSSVAISRDTNMHYRVRSKCLSNFSQLYGSLSDRKIEFNMRMDGWDA</sequence>
<evidence type="ECO:0000313" key="17">
    <source>
        <dbReference type="EMBL" id="GMG99453.1"/>
    </source>
</evidence>
<evidence type="ECO:0000259" key="15">
    <source>
        <dbReference type="Pfam" id="PF09258"/>
    </source>
</evidence>
<dbReference type="InterPro" id="IPR015338">
    <property type="entry name" value="GT64_dom"/>
</dbReference>
<dbReference type="SUPFAM" id="SSF75005">
    <property type="entry name" value="Arabinanase/levansucrase/invertase"/>
    <property type="match status" value="1"/>
</dbReference>
<dbReference type="FunFam" id="3.90.550.10:FF:000095">
    <property type="entry name" value="Glycosyltransferase family protein 64 protein C5"/>
    <property type="match status" value="1"/>
</dbReference>
<evidence type="ECO:0000256" key="14">
    <source>
        <dbReference type="SAM" id="Phobius"/>
    </source>
</evidence>
<evidence type="ECO:0000256" key="3">
    <source>
        <dbReference type="ARBA" id="ARBA00004991"/>
    </source>
</evidence>
<dbReference type="Pfam" id="PF09258">
    <property type="entry name" value="Glyco_transf_64"/>
    <property type="match status" value="1"/>
</dbReference>
<dbReference type="Pfam" id="PF24793">
    <property type="entry name" value="GINT1_N"/>
    <property type="match status" value="1"/>
</dbReference>
<keyword evidence="11" id="KW-1015">Disulfide bond</keyword>
<feature type="transmembrane region" description="Helical" evidence="14">
    <location>
        <begin position="46"/>
        <end position="73"/>
    </location>
</feature>
<evidence type="ECO:0000256" key="4">
    <source>
        <dbReference type="ARBA" id="ARBA00005189"/>
    </source>
</evidence>
<keyword evidence="8" id="KW-0479">Metal-binding</keyword>
<comment type="subcellular location">
    <subcellularLocation>
        <location evidence="2">Membrane</location>
        <topology evidence="2">Multi-pass membrane protein</topology>
    </subcellularLocation>
</comment>
<keyword evidence="7 14" id="KW-0812">Transmembrane</keyword>
<dbReference type="GO" id="GO:0016020">
    <property type="term" value="C:membrane"/>
    <property type="evidence" value="ECO:0007669"/>
    <property type="project" value="UniProtKB-SubCell"/>
</dbReference>
<gene>
    <name evidence="17" type="ORF">Nepgr_001293</name>
</gene>
<evidence type="ECO:0000256" key="2">
    <source>
        <dbReference type="ARBA" id="ARBA00004141"/>
    </source>
</evidence>
<comment type="caution">
    <text evidence="17">The sequence shown here is derived from an EMBL/GenBank/DDBJ whole genome shotgun (WGS) entry which is preliminary data.</text>
</comment>
<dbReference type="FunFam" id="2.115.10.20:FF:000004">
    <property type="entry name" value="Glucosamine inositolphosphorylceramide transferase 1"/>
    <property type="match status" value="1"/>
</dbReference>
<dbReference type="AlphaFoldDB" id="A0AAD3P7Z9"/>
<reference evidence="17" key="1">
    <citation type="submission" date="2023-05" db="EMBL/GenBank/DDBJ databases">
        <title>Nepenthes gracilis genome sequencing.</title>
        <authorList>
            <person name="Fukushima K."/>
        </authorList>
    </citation>
    <scope>NUCLEOTIDE SEQUENCE</scope>
    <source>
        <strain evidence="17">SING2019-196</strain>
    </source>
</reference>
<evidence type="ECO:0000313" key="18">
    <source>
        <dbReference type="Proteomes" id="UP001279734"/>
    </source>
</evidence>
<protein>
    <recommendedName>
        <fullName evidence="13">Glucosamine inositolphosphorylceramide transferase 1</fullName>
    </recommendedName>
</protein>
<keyword evidence="18" id="KW-1185">Reference proteome</keyword>
<comment type="pathway">
    <text evidence="4">Lipid metabolism.</text>
</comment>
<proteinExistence type="inferred from homology"/>
<comment type="cofactor">
    <cofactor evidence="1">
        <name>Mn(2+)</name>
        <dbReference type="ChEBI" id="CHEBI:29035"/>
    </cofactor>
</comment>
<dbReference type="InterPro" id="IPR004263">
    <property type="entry name" value="Exostosin"/>
</dbReference>
<dbReference type="Gene3D" id="3.90.550.10">
    <property type="entry name" value="Spore Coat Polysaccharide Biosynthesis Protein SpsA, Chain A"/>
    <property type="match status" value="1"/>
</dbReference>
<dbReference type="InterPro" id="IPR023296">
    <property type="entry name" value="Glyco_hydro_beta-prop_sf"/>
</dbReference>
<evidence type="ECO:0000256" key="8">
    <source>
        <dbReference type="ARBA" id="ARBA00022723"/>
    </source>
</evidence>
<dbReference type="InterPro" id="IPR029044">
    <property type="entry name" value="Nucleotide-diphossugar_trans"/>
</dbReference>
<dbReference type="GO" id="GO:0016757">
    <property type="term" value="F:glycosyltransferase activity"/>
    <property type="evidence" value="ECO:0007669"/>
    <property type="project" value="InterPro"/>
</dbReference>
<feature type="domain" description="Glycosyl transferase 64" evidence="15">
    <location>
        <begin position="528"/>
        <end position="766"/>
    </location>
</feature>
<evidence type="ECO:0000256" key="10">
    <source>
        <dbReference type="ARBA" id="ARBA00023136"/>
    </source>
</evidence>
<accession>A0AAD3P7Z9</accession>
<evidence type="ECO:0000256" key="6">
    <source>
        <dbReference type="ARBA" id="ARBA00022679"/>
    </source>
</evidence>
<feature type="domain" description="Glucosamine inositolphosphorylceramide transferase 1 N-terminal" evidence="16">
    <location>
        <begin position="91"/>
        <end position="394"/>
    </location>
</feature>
<dbReference type="PANTHER" id="PTHR48261:SF6">
    <property type="entry name" value="GLYCOSYLTRANSFERASE FAMILY PROTEIN"/>
    <property type="match status" value="1"/>
</dbReference>
<keyword evidence="12" id="KW-0464">Manganese</keyword>
<keyword evidence="9 14" id="KW-1133">Transmembrane helix</keyword>
<comment type="pathway">
    <text evidence="3">Sphingolipid metabolism.</text>
</comment>
<feature type="transmembrane region" description="Helical" evidence="14">
    <location>
        <begin position="489"/>
        <end position="510"/>
    </location>
</feature>
<keyword evidence="10 14" id="KW-0472">Membrane</keyword>
<organism evidence="17 18">
    <name type="scientific">Nepenthes gracilis</name>
    <name type="common">Slender pitcher plant</name>
    <dbReference type="NCBI Taxonomy" id="150966"/>
    <lineage>
        <taxon>Eukaryota</taxon>
        <taxon>Viridiplantae</taxon>
        <taxon>Streptophyta</taxon>
        <taxon>Embryophyta</taxon>
        <taxon>Tracheophyta</taxon>
        <taxon>Spermatophyta</taxon>
        <taxon>Magnoliopsida</taxon>
        <taxon>eudicotyledons</taxon>
        <taxon>Gunneridae</taxon>
        <taxon>Pentapetalae</taxon>
        <taxon>Caryophyllales</taxon>
        <taxon>Nepenthaceae</taxon>
        <taxon>Nepenthes</taxon>
    </lineage>
</organism>
<dbReference type="EMBL" id="BSYO01000001">
    <property type="protein sequence ID" value="GMG99453.1"/>
    <property type="molecule type" value="Genomic_DNA"/>
</dbReference>
<dbReference type="GO" id="GO:0046872">
    <property type="term" value="F:metal ion binding"/>
    <property type="evidence" value="ECO:0007669"/>
    <property type="project" value="UniProtKB-KW"/>
</dbReference>
<dbReference type="Proteomes" id="UP001279734">
    <property type="component" value="Unassembled WGS sequence"/>
</dbReference>
<evidence type="ECO:0000256" key="12">
    <source>
        <dbReference type="ARBA" id="ARBA00023211"/>
    </source>
</evidence>
<evidence type="ECO:0000256" key="9">
    <source>
        <dbReference type="ARBA" id="ARBA00022989"/>
    </source>
</evidence>